<accession>A0A836CCH3</accession>
<organism evidence="1 2">
    <name type="scientific">Tribonema minus</name>
    <dbReference type="NCBI Taxonomy" id="303371"/>
    <lineage>
        <taxon>Eukaryota</taxon>
        <taxon>Sar</taxon>
        <taxon>Stramenopiles</taxon>
        <taxon>Ochrophyta</taxon>
        <taxon>PX clade</taxon>
        <taxon>Xanthophyceae</taxon>
        <taxon>Tribonematales</taxon>
        <taxon>Tribonemataceae</taxon>
        <taxon>Tribonema</taxon>
    </lineage>
</organism>
<comment type="caution">
    <text evidence="1">The sequence shown here is derived from an EMBL/GenBank/DDBJ whole genome shotgun (WGS) entry which is preliminary data.</text>
</comment>
<keyword evidence="2" id="KW-1185">Reference proteome</keyword>
<reference evidence="1" key="1">
    <citation type="submission" date="2021-02" db="EMBL/GenBank/DDBJ databases">
        <title>First Annotated Genome of the Yellow-green Alga Tribonema minus.</title>
        <authorList>
            <person name="Mahan K.M."/>
        </authorList>
    </citation>
    <scope>NUCLEOTIDE SEQUENCE</scope>
    <source>
        <strain evidence="1">UTEX B ZZ1240</strain>
    </source>
</reference>
<proteinExistence type="predicted"/>
<protein>
    <submittedName>
        <fullName evidence="1">Uncharacterized protein</fullName>
    </submittedName>
</protein>
<evidence type="ECO:0000313" key="1">
    <source>
        <dbReference type="EMBL" id="KAG5180669.1"/>
    </source>
</evidence>
<gene>
    <name evidence="1" type="ORF">JKP88DRAFT_279358</name>
</gene>
<sequence>MLAKATSLITIAVATSGSLAFMAPTMTFSGLSRQQQQPSGPQYYRRFDDQLTAPTTTATWAAHEAHEAGSERNAISAVAGALNNAAFDEPTVAVLRFDEHIGDNVRPDVVAAAALRLAPSLQVIIGYTQQQKQRPGVTNGASRGVRATLLRTPDSALLRAFHVAGAVASANLQPDFWQQQLLGVSGATDSVSPALLLFPAGAGAAAASSVVSAVRKAFAGAAALGDSAAPRARSFVAVSGPEGEVRTSLRSGGVVGLVVGGGLGAQQLEGAWPAHAWERVAA</sequence>
<evidence type="ECO:0000313" key="2">
    <source>
        <dbReference type="Proteomes" id="UP000664859"/>
    </source>
</evidence>
<dbReference type="EMBL" id="JAFCMP010000368">
    <property type="protein sequence ID" value="KAG5180669.1"/>
    <property type="molecule type" value="Genomic_DNA"/>
</dbReference>
<dbReference type="AlphaFoldDB" id="A0A836CCH3"/>
<dbReference type="Proteomes" id="UP000664859">
    <property type="component" value="Unassembled WGS sequence"/>
</dbReference>
<name>A0A836CCH3_9STRA</name>